<dbReference type="InterPro" id="IPR017939">
    <property type="entry name" value="G-Glutamylcylcotransferase"/>
</dbReference>
<feature type="binding site" evidence="3">
    <location>
        <position position="123"/>
    </location>
    <ligand>
        <name>substrate</name>
    </ligand>
</feature>
<organism evidence="5 6">
    <name type="scientific">Pseudoalteromonas byunsanensis</name>
    <dbReference type="NCBI Taxonomy" id="327939"/>
    <lineage>
        <taxon>Bacteria</taxon>
        <taxon>Pseudomonadati</taxon>
        <taxon>Pseudomonadota</taxon>
        <taxon>Gammaproteobacteria</taxon>
        <taxon>Alteromonadales</taxon>
        <taxon>Pseudoalteromonadaceae</taxon>
        <taxon>Pseudoalteromonas</taxon>
    </lineage>
</organism>
<dbReference type="AlphaFoldDB" id="A0A1S1N8R6"/>
<reference evidence="5 6" key="1">
    <citation type="submission" date="2016-10" db="EMBL/GenBank/DDBJ databases">
        <title>Pseudoalteromonas amylolytica sp. nov., isolated from the surface seawater.</title>
        <authorList>
            <person name="Wu Y.-H."/>
            <person name="Cheng H."/>
            <person name="Jin X.-B."/>
            <person name="Wang C.-S."/>
            <person name="Xu X.-W."/>
        </authorList>
    </citation>
    <scope>NUCLEOTIDE SEQUENCE [LARGE SCALE GENOMIC DNA]</scope>
    <source>
        <strain evidence="5 6">JCM 12483</strain>
    </source>
</reference>
<dbReference type="PANTHER" id="PTHR12935">
    <property type="entry name" value="GAMMA-GLUTAMYLCYCLOTRANSFERASE"/>
    <property type="match status" value="1"/>
</dbReference>
<sequence length="174" mass="19763">MSNKPHINFAFGSNLSTKRLFARLPEAHCLGVAKLYQHKLTFNMLSTDGSAKCTIEPTSCKDDVVIGVLYALDDEELAMLDAIEGERYDRVSVEVEAHRHGLIEAYCYIANTFIDDHLPFDWYVQHVLSGALEHAFPTEYVSLIKSQPHITDHHGERAQREWQLHSPLKTTKKA</sequence>
<dbReference type="CDD" id="cd06661">
    <property type="entry name" value="GGCT_like"/>
    <property type="match status" value="1"/>
</dbReference>
<feature type="region of interest" description="Disordered" evidence="4">
    <location>
        <begin position="155"/>
        <end position="174"/>
    </location>
</feature>
<dbReference type="GO" id="GO:0003839">
    <property type="term" value="F:gamma-glutamylcyclotransferase activity"/>
    <property type="evidence" value="ECO:0007669"/>
    <property type="project" value="InterPro"/>
</dbReference>
<dbReference type="STRING" id="327939.BIW53_01080"/>
<dbReference type="SUPFAM" id="SSF110857">
    <property type="entry name" value="Gamma-glutamyl cyclotransferase-like"/>
    <property type="match status" value="1"/>
</dbReference>
<keyword evidence="1" id="KW-0456">Lyase</keyword>
<dbReference type="RefSeq" id="WP_070989806.1">
    <property type="nucleotide sequence ID" value="NZ_CBCSHD010000002.1"/>
</dbReference>
<keyword evidence="5" id="KW-0808">Transferase</keyword>
<dbReference type="GO" id="GO:0016740">
    <property type="term" value="F:transferase activity"/>
    <property type="evidence" value="ECO:0007669"/>
    <property type="project" value="UniProtKB-KW"/>
</dbReference>
<evidence type="ECO:0000256" key="1">
    <source>
        <dbReference type="ARBA" id="ARBA00023239"/>
    </source>
</evidence>
<evidence type="ECO:0000313" key="6">
    <source>
        <dbReference type="Proteomes" id="UP000180253"/>
    </source>
</evidence>
<evidence type="ECO:0000256" key="2">
    <source>
        <dbReference type="PIRSR" id="PIRSR617939-1"/>
    </source>
</evidence>
<evidence type="ECO:0000256" key="3">
    <source>
        <dbReference type="PIRSR" id="PIRSR617939-2"/>
    </source>
</evidence>
<protein>
    <submittedName>
        <fullName evidence="5">Gamma-glutamylcyclotransferase</fullName>
    </submittedName>
</protein>
<dbReference type="OrthoDB" id="5401862at2"/>
<dbReference type="EMBL" id="MNAN01000009">
    <property type="protein sequence ID" value="OHU97710.1"/>
    <property type="molecule type" value="Genomic_DNA"/>
</dbReference>
<dbReference type="PANTHER" id="PTHR12935:SF0">
    <property type="entry name" value="GAMMA-GLUTAMYLCYCLOTRANSFERASE"/>
    <property type="match status" value="1"/>
</dbReference>
<dbReference type="Proteomes" id="UP000180253">
    <property type="component" value="Unassembled WGS sequence"/>
</dbReference>
<gene>
    <name evidence="5" type="ORF">BIW53_01080</name>
</gene>
<evidence type="ECO:0000313" key="5">
    <source>
        <dbReference type="EMBL" id="OHU97710.1"/>
    </source>
</evidence>
<dbReference type="InterPro" id="IPR013024">
    <property type="entry name" value="GGCT-like"/>
</dbReference>
<dbReference type="Pfam" id="PF13772">
    <property type="entry name" value="AIG2_2"/>
    <property type="match status" value="1"/>
</dbReference>
<comment type="caution">
    <text evidence="5">The sequence shown here is derived from an EMBL/GenBank/DDBJ whole genome shotgun (WGS) entry which is preliminary data.</text>
</comment>
<evidence type="ECO:0000256" key="4">
    <source>
        <dbReference type="SAM" id="MobiDB-lite"/>
    </source>
</evidence>
<accession>A0A1S1N8R6</accession>
<proteinExistence type="predicted"/>
<keyword evidence="6" id="KW-1185">Reference proteome</keyword>
<dbReference type="Gene3D" id="3.10.490.10">
    <property type="entry name" value="Gamma-glutamyl cyclotransferase-like"/>
    <property type="match status" value="1"/>
</dbReference>
<name>A0A1S1N8R6_9GAMM</name>
<feature type="active site" description="Proton acceptor" evidence="2">
    <location>
        <position position="84"/>
    </location>
</feature>
<dbReference type="InterPro" id="IPR036568">
    <property type="entry name" value="GGCT-like_sf"/>
</dbReference>